<dbReference type="InterPro" id="IPR003594">
    <property type="entry name" value="HATPase_dom"/>
</dbReference>
<keyword evidence="5 9" id="KW-0418">Kinase</keyword>
<dbReference type="Proteomes" id="UP000523007">
    <property type="component" value="Unassembled WGS sequence"/>
</dbReference>
<dbReference type="Pfam" id="PF02518">
    <property type="entry name" value="HATPase_c"/>
    <property type="match status" value="1"/>
</dbReference>
<accession>A0A7W7REE0</accession>
<organism evidence="9 10">
    <name type="scientific">Lipingzhangella halophila</name>
    <dbReference type="NCBI Taxonomy" id="1783352"/>
    <lineage>
        <taxon>Bacteria</taxon>
        <taxon>Bacillati</taxon>
        <taxon>Actinomycetota</taxon>
        <taxon>Actinomycetes</taxon>
        <taxon>Streptosporangiales</taxon>
        <taxon>Nocardiopsidaceae</taxon>
        <taxon>Lipingzhangella</taxon>
    </lineage>
</organism>
<dbReference type="PANTHER" id="PTHR45436:SF5">
    <property type="entry name" value="SENSOR HISTIDINE KINASE TRCS"/>
    <property type="match status" value="1"/>
</dbReference>
<evidence type="ECO:0000259" key="8">
    <source>
        <dbReference type="SMART" id="SM00387"/>
    </source>
</evidence>
<dbReference type="Gene3D" id="3.30.565.10">
    <property type="entry name" value="Histidine kinase-like ATPase, C-terminal domain"/>
    <property type="match status" value="1"/>
</dbReference>
<dbReference type="EC" id="2.7.13.3" evidence="2"/>
<dbReference type="SMART" id="SM00387">
    <property type="entry name" value="HATPase_c"/>
    <property type="match status" value="1"/>
</dbReference>
<dbReference type="PANTHER" id="PTHR45436">
    <property type="entry name" value="SENSOR HISTIDINE KINASE YKOH"/>
    <property type="match status" value="1"/>
</dbReference>
<evidence type="ECO:0000256" key="6">
    <source>
        <dbReference type="SAM" id="MobiDB-lite"/>
    </source>
</evidence>
<keyword evidence="7" id="KW-0472">Membrane</keyword>
<evidence type="ECO:0000256" key="1">
    <source>
        <dbReference type="ARBA" id="ARBA00000085"/>
    </source>
</evidence>
<dbReference type="InterPro" id="IPR050428">
    <property type="entry name" value="TCS_sensor_his_kinase"/>
</dbReference>
<sequence length="532" mass="56373">MSAQASGRRQPLPPASLALLVLVAAVLVTGGAWLWAVRAAPADAVPFATTAGGVAGALLSAAVAVAAYFAAVARRSREQSAFADARAARLDQDVTWLAEEVLPALGGKLRDGRTADSVLAELAEPDEECLRLLLRAAARQLSDSEQRASASAAELAAIRQDAAHLTDETLPVLVRRLRTDRTVSAEAVLAELAEPGEECLRPLLRETARHIGKSERTGAAAMAACASAAARGQARVTTMLAKLRELEDQYGDQDDIFADLLELDHQTAQMGRLADSFAVLSGGRSGRRWTKPIVMERLLRGAMGRIGAFRRIRTHSTSTVAVAGYAAEGVMHTLAELMDNATTFSAHDTEVHVYVAEEDSGVAVTIEDSGLGMRPREQRRAEALVAETLDLTTLTGTRLGLAVVGRLCAKYGLTVDFWPSDHGGTGVVLLIPRHLITQPRQTHALPARDGAARSAAADRAAAQDMPSQPDVGDGSEKLPKRRRGATLAAALRTEHPPPSTATTRQRGDPAARFAAFRKASGGTAPDDREESQ</sequence>
<evidence type="ECO:0000313" key="9">
    <source>
        <dbReference type="EMBL" id="MBB4930452.1"/>
    </source>
</evidence>
<feature type="compositionally biased region" description="Low complexity" evidence="6">
    <location>
        <begin position="444"/>
        <end position="464"/>
    </location>
</feature>
<proteinExistence type="predicted"/>
<comment type="caution">
    <text evidence="9">The sequence shown here is derived from an EMBL/GenBank/DDBJ whole genome shotgun (WGS) entry which is preliminary data.</text>
</comment>
<name>A0A7W7REE0_9ACTN</name>
<evidence type="ECO:0000256" key="7">
    <source>
        <dbReference type="SAM" id="Phobius"/>
    </source>
</evidence>
<reference evidence="9 10" key="1">
    <citation type="submission" date="2020-08" db="EMBL/GenBank/DDBJ databases">
        <title>Sequencing the genomes of 1000 actinobacteria strains.</title>
        <authorList>
            <person name="Klenk H.-P."/>
        </authorList>
    </citation>
    <scope>NUCLEOTIDE SEQUENCE [LARGE SCALE GENOMIC DNA]</scope>
    <source>
        <strain evidence="9 10">DSM 102030</strain>
    </source>
</reference>
<evidence type="ECO:0000256" key="3">
    <source>
        <dbReference type="ARBA" id="ARBA00022553"/>
    </source>
</evidence>
<dbReference type="GO" id="GO:0004673">
    <property type="term" value="F:protein histidine kinase activity"/>
    <property type="evidence" value="ECO:0007669"/>
    <property type="project" value="UniProtKB-EC"/>
</dbReference>
<feature type="region of interest" description="Disordered" evidence="6">
    <location>
        <begin position="440"/>
        <end position="532"/>
    </location>
</feature>
<keyword evidence="3" id="KW-0597">Phosphoprotein</keyword>
<feature type="transmembrane region" description="Helical" evidence="7">
    <location>
        <begin position="12"/>
        <end position="35"/>
    </location>
</feature>
<protein>
    <recommendedName>
        <fullName evidence="2">histidine kinase</fullName>
        <ecNumber evidence="2">2.7.13.3</ecNumber>
    </recommendedName>
</protein>
<keyword evidence="4" id="KW-0808">Transferase</keyword>
<gene>
    <name evidence="9" type="ORF">F4561_001272</name>
</gene>
<dbReference type="RefSeq" id="WP_221445383.1">
    <property type="nucleotide sequence ID" value="NZ_JACHJT010000001.1"/>
</dbReference>
<evidence type="ECO:0000256" key="5">
    <source>
        <dbReference type="ARBA" id="ARBA00022777"/>
    </source>
</evidence>
<dbReference type="SUPFAM" id="SSF55874">
    <property type="entry name" value="ATPase domain of HSP90 chaperone/DNA topoisomerase II/histidine kinase"/>
    <property type="match status" value="1"/>
</dbReference>
<keyword evidence="10" id="KW-1185">Reference proteome</keyword>
<evidence type="ECO:0000256" key="4">
    <source>
        <dbReference type="ARBA" id="ARBA00022679"/>
    </source>
</evidence>
<keyword evidence="7" id="KW-1133">Transmembrane helix</keyword>
<dbReference type="GO" id="GO:0000160">
    <property type="term" value="P:phosphorelay signal transduction system"/>
    <property type="evidence" value="ECO:0007669"/>
    <property type="project" value="TreeGrafter"/>
</dbReference>
<dbReference type="InterPro" id="IPR036890">
    <property type="entry name" value="HATPase_C_sf"/>
</dbReference>
<dbReference type="GO" id="GO:0005886">
    <property type="term" value="C:plasma membrane"/>
    <property type="evidence" value="ECO:0007669"/>
    <property type="project" value="TreeGrafter"/>
</dbReference>
<comment type="catalytic activity">
    <reaction evidence="1">
        <text>ATP + protein L-histidine = ADP + protein N-phospho-L-histidine.</text>
        <dbReference type="EC" id="2.7.13.3"/>
    </reaction>
</comment>
<keyword evidence="7" id="KW-0812">Transmembrane</keyword>
<feature type="transmembrane region" description="Helical" evidence="7">
    <location>
        <begin position="47"/>
        <end position="71"/>
    </location>
</feature>
<dbReference type="AlphaFoldDB" id="A0A7W7REE0"/>
<dbReference type="EMBL" id="JACHJT010000001">
    <property type="protein sequence ID" value="MBB4930452.1"/>
    <property type="molecule type" value="Genomic_DNA"/>
</dbReference>
<feature type="domain" description="Histidine kinase/HSP90-like ATPase" evidence="8">
    <location>
        <begin position="325"/>
        <end position="435"/>
    </location>
</feature>
<evidence type="ECO:0000313" key="10">
    <source>
        <dbReference type="Proteomes" id="UP000523007"/>
    </source>
</evidence>
<evidence type="ECO:0000256" key="2">
    <source>
        <dbReference type="ARBA" id="ARBA00012438"/>
    </source>
</evidence>